<dbReference type="PANTHER" id="PTHR39962">
    <property type="entry name" value="BLL4848 PROTEIN"/>
    <property type="match status" value="1"/>
</dbReference>
<feature type="domain" description="LpxI C-terminal" evidence="1">
    <location>
        <begin position="130"/>
        <end position="258"/>
    </location>
</feature>
<proteinExistence type="predicted"/>
<feature type="domain" description="LpxI N-terminal" evidence="2">
    <location>
        <begin position="2"/>
        <end position="126"/>
    </location>
</feature>
<gene>
    <name evidence="3" type="ORF">ENN04_01485</name>
</gene>
<dbReference type="Gene3D" id="3.40.140.80">
    <property type="match status" value="1"/>
</dbReference>
<evidence type="ECO:0000259" key="2">
    <source>
        <dbReference type="Pfam" id="PF17930"/>
    </source>
</evidence>
<sequence length="263" mass="28943">MKICLVAGSDNLPVAFVKKAKELGDEVFVVGVKGITSIEANAYLPLGKVGTLVKLLEKHNINKIVLLGKFEHKLLFSHLLTLDSLALKILKRAKDRRAQSLIRALMDELEEMGFEFIDPKPYLEELLAGKGTLNSLEPSREALEDGLFGFPIAKEIAQLDVGQTVVVKEKTVVSVEAMEGTQEAIYRAGKLAGKGCRVIKVARKNQDFRIDVPTVGLDTLEALRQIKADALFLEAGKVYIVDKDKFLKLADKYKISVVGLPIT</sequence>
<dbReference type="AlphaFoldDB" id="A0A7C5X3G3"/>
<dbReference type="Pfam" id="PF17930">
    <property type="entry name" value="LpxI_N"/>
    <property type="match status" value="1"/>
</dbReference>
<dbReference type="EMBL" id="DSAC01000019">
    <property type="protein sequence ID" value="HHO73294.1"/>
    <property type="molecule type" value="Genomic_DNA"/>
</dbReference>
<accession>A0A7C5X3G3</accession>
<reference evidence="3" key="1">
    <citation type="journal article" date="2020" name="mSystems">
        <title>Genome- and Community-Level Interaction Insights into Carbon Utilization and Element Cycling Functions of Hydrothermarchaeota in Hydrothermal Sediment.</title>
        <authorList>
            <person name="Zhou Z."/>
            <person name="Liu Y."/>
            <person name="Xu W."/>
            <person name="Pan J."/>
            <person name="Luo Z.H."/>
            <person name="Li M."/>
        </authorList>
    </citation>
    <scope>NUCLEOTIDE SEQUENCE [LARGE SCALE GENOMIC DNA]</scope>
    <source>
        <strain evidence="3">SpSt-114</strain>
    </source>
</reference>
<dbReference type="PANTHER" id="PTHR39962:SF1">
    <property type="entry name" value="LPXI FAMILY PROTEIN"/>
    <property type="match status" value="1"/>
</dbReference>
<dbReference type="Gene3D" id="3.40.50.20">
    <property type="match status" value="1"/>
</dbReference>
<comment type="caution">
    <text evidence="3">The sequence shown here is derived from an EMBL/GenBank/DDBJ whole genome shotgun (WGS) entry which is preliminary data.</text>
</comment>
<dbReference type="Pfam" id="PF06230">
    <property type="entry name" value="LpxI_C"/>
    <property type="match status" value="1"/>
</dbReference>
<dbReference type="InterPro" id="IPR043167">
    <property type="entry name" value="LpxI_C_sf"/>
</dbReference>
<dbReference type="InterPro" id="IPR041255">
    <property type="entry name" value="LpxI_N"/>
</dbReference>
<evidence type="ECO:0000259" key="1">
    <source>
        <dbReference type="Pfam" id="PF06230"/>
    </source>
</evidence>
<evidence type="ECO:0000313" key="3">
    <source>
        <dbReference type="EMBL" id="HHO73294.1"/>
    </source>
</evidence>
<name>A0A7C5X3G3_9AQUI</name>
<dbReference type="InterPro" id="IPR053174">
    <property type="entry name" value="LpxI"/>
</dbReference>
<organism evidence="3">
    <name type="scientific">Thermocrinis ruber</name>
    <dbReference type="NCBI Taxonomy" id="75906"/>
    <lineage>
        <taxon>Bacteria</taxon>
        <taxon>Pseudomonadati</taxon>
        <taxon>Aquificota</taxon>
        <taxon>Aquificia</taxon>
        <taxon>Aquificales</taxon>
        <taxon>Aquificaceae</taxon>
        <taxon>Thermocrinis</taxon>
    </lineage>
</organism>
<protein>
    <submittedName>
        <fullName evidence="3">LpxI family protein</fullName>
    </submittedName>
</protein>
<dbReference type="InterPro" id="IPR010415">
    <property type="entry name" value="LpxI_C"/>
</dbReference>